<evidence type="ECO:0000313" key="12">
    <source>
        <dbReference type="EMBL" id="MFC7749742.1"/>
    </source>
</evidence>
<organism evidence="12 13">
    <name type="scientific">Paenibacillus thermoaerophilus</name>
    <dbReference type="NCBI Taxonomy" id="1215385"/>
    <lineage>
        <taxon>Bacteria</taxon>
        <taxon>Bacillati</taxon>
        <taxon>Bacillota</taxon>
        <taxon>Bacilli</taxon>
        <taxon>Bacillales</taxon>
        <taxon>Paenibacillaceae</taxon>
        <taxon>Paenibacillus</taxon>
    </lineage>
</organism>
<evidence type="ECO:0000256" key="7">
    <source>
        <dbReference type="ARBA" id="ARBA00022795"/>
    </source>
</evidence>
<feature type="coiled-coil region" evidence="11">
    <location>
        <begin position="18"/>
        <end position="59"/>
    </location>
</feature>
<keyword evidence="12" id="KW-0282">Flagellum</keyword>
<evidence type="ECO:0000256" key="3">
    <source>
        <dbReference type="ARBA" id="ARBA00020392"/>
    </source>
</evidence>
<dbReference type="Gene3D" id="1.10.287.1700">
    <property type="match status" value="1"/>
</dbReference>
<proteinExistence type="inferred from homology"/>
<evidence type="ECO:0000256" key="1">
    <source>
        <dbReference type="ARBA" id="ARBA00004413"/>
    </source>
</evidence>
<evidence type="ECO:0000256" key="10">
    <source>
        <dbReference type="ARBA" id="ARBA00023225"/>
    </source>
</evidence>
<name>A0ABW2V0R5_9BACL</name>
<keyword evidence="8" id="KW-0653">Protein transport</keyword>
<keyword evidence="10" id="KW-1006">Bacterial flagellum protein export</keyword>
<evidence type="ECO:0000256" key="6">
    <source>
        <dbReference type="ARBA" id="ARBA00022500"/>
    </source>
</evidence>
<dbReference type="Proteomes" id="UP001596528">
    <property type="component" value="Unassembled WGS sequence"/>
</dbReference>
<comment type="subcellular location">
    <subcellularLocation>
        <location evidence="1">Cell membrane</location>
        <topology evidence="1">Peripheral membrane protein</topology>
        <orientation evidence="1">Cytoplasmic side</orientation>
    </subcellularLocation>
</comment>
<keyword evidence="11" id="KW-0175">Coiled coil</keyword>
<evidence type="ECO:0000313" key="13">
    <source>
        <dbReference type="Proteomes" id="UP001596528"/>
    </source>
</evidence>
<keyword evidence="12" id="KW-0969">Cilium</keyword>
<dbReference type="InterPro" id="IPR012823">
    <property type="entry name" value="Flagell_FliJ"/>
</dbReference>
<evidence type="ECO:0000256" key="9">
    <source>
        <dbReference type="ARBA" id="ARBA00023136"/>
    </source>
</evidence>
<evidence type="ECO:0000256" key="5">
    <source>
        <dbReference type="ARBA" id="ARBA00022475"/>
    </source>
</evidence>
<evidence type="ECO:0000256" key="4">
    <source>
        <dbReference type="ARBA" id="ARBA00022448"/>
    </source>
</evidence>
<reference evidence="13" key="1">
    <citation type="journal article" date="2019" name="Int. J. Syst. Evol. Microbiol.">
        <title>The Global Catalogue of Microorganisms (GCM) 10K type strain sequencing project: providing services to taxonomists for standard genome sequencing and annotation.</title>
        <authorList>
            <consortium name="The Broad Institute Genomics Platform"/>
            <consortium name="The Broad Institute Genome Sequencing Center for Infectious Disease"/>
            <person name="Wu L."/>
            <person name="Ma J."/>
        </authorList>
    </citation>
    <scope>NUCLEOTIDE SEQUENCE [LARGE SCALE GENOMIC DNA]</scope>
    <source>
        <strain evidence="13">JCM 18657</strain>
    </source>
</reference>
<evidence type="ECO:0000256" key="11">
    <source>
        <dbReference type="SAM" id="Coils"/>
    </source>
</evidence>
<dbReference type="EMBL" id="JBHTGQ010000017">
    <property type="protein sequence ID" value="MFC7749742.1"/>
    <property type="molecule type" value="Genomic_DNA"/>
</dbReference>
<accession>A0ABW2V0R5</accession>
<dbReference type="NCBIfam" id="TIGR02473">
    <property type="entry name" value="flagell_FliJ"/>
    <property type="match status" value="1"/>
</dbReference>
<dbReference type="RefSeq" id="WP_138789760.1">
    <property type="nucleotide sequence ID" value="NZ_JBHTGQ010000017.1"/>
</dbReference>
<gene>
    <name evidence="12" type="primary">fliJ</name>
    <name evidence="12" type="ORF">ACFQWB_07305</name>
</gene>
<keyword evidence="12" id="KW-0966">Cell projection</keyword>
<dbReference type="InterPro" id="IPR053716">
    <property type="entry name" value="Flag_assembly_chemotaxis_eff"/>
</dbReference>
<sequence length="147" mass="17718">MKFRYAFQKIVDLRENEKTQAEWMLSQAMSKLREEEQELARLEKLRVGVREQLHSASERSTPVAALLLMQEYLNHIDREIDNQLKRLAMSHQEVSRKQEHLRDRMMQEQIWQKAKSKAFSRFRLEALRQEQMEMDEIASRRRTESVG</sequence>
<keyword evidence="4" id="KW-0813">Transport</keyword>
<comment type="similarity">
    <text evidence="2">Belongs to the FliJ family.</text>
</comment>
<keyword evidence="9" id="KW-0472">Membrane</keyword>
<protein>
    <recommendedName>
        <fullName evidence="3">Flagellar FliJ protein</fullName>
    </recommendedName>
</protein>
<evidence type="ECO:0000256" key="8">
    <source>
        <dbReference type="ARBA" id="ARBA00022927"/>
    </source>
</evidence>
<dbReference type="Pfam" id="PF02050">
    <property type="entry name" value="FliJ"/>
    <property type="match status" value="1"/>
</dbReference>
<keyword evidence="6" id="KW-0145">Chemotaxis</keyword>
<keyword evidence="7" id="KW-1005">Bacterial flagellum biogenesis</keyword>
<keyword evidence="13" id="KW-1185">Reference proteome</keyword>
<comment type="caution">
    <text evidence="12">The sequence shown here is derived from an EMBL/GenBank/DDBJ whole genome shotgun (WGS) entry which is preliminary data.</text>
</comment>
<keyword evidence="5" id="KW-1003">Cell membrane</keyword>
<evidence type="ECO:0000256" key="2">
    <source>
        <dbReference type="ARBA" id="ARBA00010004"/>
    </source>
</evidence>